<keyword evidence="1" id="KW-0472">Membrane</keyword>
<accession>A0AAV6LBW2</accession>
<evidence type="ECO:0000313" key="2">
    <source>
        <dbReference type="EMBL" id="KAG5561492.1"/>
    </source>
</evidence>
<comment type="caution">
    <text evidence="2">The sequence shown here is derived from an EMBL/GenBank/DDBJ whole genome shotgun (WGS) entry which is preliminary data.</text>
</comment>
<dbReference type="PANTHER" id="PTHR13211:SF0">
    <property type="entry name" value="TELOMERASE CAJAL BODY PROTEIN 1"/>
    <property type="match status" value="1"/>
</dbReference>
<evidence type="ECO:0000256" key="1">
    <source>
        <dbReference type="SAM" id="Phobius"/>
    </source>
</evidence>
<protein>
    <submittedName>
        <fullName evidence="2">Uncharacterized protein</fullName>
    </submittedName>
</protein>
<evidence type="ECO:0000313" key="3">
    <source>
        <dbReference type="Proteomes" id="UP000823749"/>
    </source>
</evidence>
<sequence>MSASDPVTCVFASTTRDHPIHLWDATSGEVLYYISHCFFPQSYEDASYRCNSQKMVTIYILGGERIYRSSENTNQRIAFDVEPSGQHLGTGGQVLLMVWFIFIISKRGSGYQASKLHWVLLIDNSICQRFSYLSGISIPLLYLLSCSFFVFSFFLLQCLSKLQ</sequence>
<keyword evidence="1" id="KW-1133">Transmembrane helix</keyword>
<dbReference type="AlphaFoldDB" id="A0AAV6LBW2"/>
<organism evidence="2 3">
    <name type="scientific">Rhododendron griersonianum</name>
    <dbReference type="NCBI Taxonomy" id="479676"/>
    <lineage>
        <taxon>Eukaryota</taxon>
        <taxon>Viridiplantae</taxon>
        <taxon>Streptophyta</taxon>
        <taxon>Embryophyta</taxon>
        <taxon>Tracheophyta</taxon>
        <taxon>Spermatophyta</taxon>
        <taxon>Magnoliopsida</taxon>
        <taxon>eudicotyledons</taxon>
        <taxon>Gunneridae</taxon>
        <taxon>Pentapetalae</taxon>
        <taxon>asterids</taxon>
        <taxon>Ericales</taxon>
        <taxon>Ericaceae</taxon>
        <taxon>Ericoideae</taxon>
        <taxon>Rhodoreae</taxon>
        <taxon>Rhododendron</taxon>
    </lineage>
</organism>
<feature type="transmembrane region" description="Helical" evidence="1">
    <location>
        <begin position="132"/>
        <end position="156"/>
    </location>
</feature>
<name>A0AAV6LBW2_9ERIC</name>
<keyword evidence="3" id="KW-1185">Reference proteome</keyword>
<dbReference type="PANTHER" id="PTHR13211">
    <property type="entry name" value="TELOMERASE CAJAL BODY PROTEIN 1"/>
    <property type="match status" value="1"/>
</dbReference>
<dbReference type="Proteomes" id="UP000823749">
    <property type="component" value="Chromosome 2"/>
</dbReference>
<dbReference type="InterPro" id="IPR051150">
    <property type="entry name" value="SWT21/TCAB1_mRNA_Telomere"/>
</dbReference>
<proteinExistence type="predicted"/>
<gene>
    <name evidence="2" type="ORF">RHGRI_004515</name>
</gene>
<keyword evidence="1" id="KW-0812">Transmembrane</keyword>
<dbReference type="EMBL" id="JACTNZ010000002">
    <property type="protein sequence ID" value="KAG5561492.1"/>
    <property type="molecule type" value="Genomic_DNA"/>
</dbReference>
<reference evidence="2" key="1">
    <citation type="submission" date="2020-08" db="EMBL/GenBank/DDBJ databases">
        <title>Plant Genome Project.</title>
        <authorList>
            <person name="Zhang R.-G."/>
        </authorList>
    </citation>
    <scope>NUCLEOTIDE SEQUENCE</scope>
    <source>
        <strain evidence="2">WSP0</strain>
        <tissue evidence="2">Leaf</tissue>
    </source>
</reference>